<gene>
    <name evidence="1" type="ORF">C5Y83_27945</name>
</gene>
<proteinExistence type="predicted"/>
<dbReference type="AlphaFoldDB" id="A0A2S8F8G9"/>
<dbReference type="RefSeq" id="WP_105333116.1">
    <property type="nucleotide sequence ID" value="NZ_PUHY01000016.1"/>
</dbReference>
<reference evidence="1 2" key="1">
    <citation type="submission" date="2018-02" db="EMBL/GenBank/DDBJ databases">
        <title>Comparative genomes isolates from brazilian mangrove.</title>
        <authorList>
            <person name="Araujo J.E."/>
            <person name="Taketani R.G."/>
            <person name="Silva M.C.P."/>
            <person name="Loureco M.V."/>
            <person name="Andreote F.D."/>
        </authorList>
    </citation>
    <scope>NUCLEOTIDE SEQUENCE [LARGE SCALE GENOMIC DNA]</scope>
    <source>
        <strain evidence="1 2">Hex-1 MGV</strain>
    </source>
</reference>
<dbReference type="OrthoDB" id="285760at2"/>
<protein>
    <submittedName>
        <fullName evidence="1">Uncharacterized protein</fullName>
    </submittedName>
</protein>
<evidence type="ECO:0000313" key="2">
    <source>
        <dbReference type="Proteomes" id="UP000238322"/>
    </source>
</evidence>
<name>A0A2S8F8G9_9BACT</name>
<sequence>MTLVSLDLPENPEKLAEWVEEFICSEDLLEAAIIWETLASEEARGMPLRFVDLTEDQLVDIEQHGLKSLSESQLRKLMASPEALVDLQEYVLIQAPLYWQQRSASRQETPLHDARWSQIRHELNSRSEKPDKERPSRSGQATVWSGLAGLIAVAASIAVGVWVNLTPPAPQGWGFNKPGVLESSRSETKLLENLAAAAHSWFNKRPQNREELITRLKQFDAGCQKLLTARLSALDGKTHNAVDAACQKTRQDIAGQLAQLEQGADFRSTQAEADETMNNLEQSLRQLITSS</sequence>
<dbReference type="EMBL" id="PUHY01000016">
    <property type="protein sequence ID" value="PQO28447.1"/>
    <property type="molecule type" value="Genomic_DNA"/>
</dbReference>
<dbReference type="Proteomes" id="UP000238322">
    <property type="component" value="Unassembled WGS sequence"/>
</dbReference>
<evidence type="ECO:0000313" key="1">
    <source>
        <dbReference type="EMBL" id="PQO28447.1"/>
    </source>
</evidence>
<organism evidence="1 2">
    <name type="scientific">Blastopirellula marina</name>
    <dbReference type="NCBI Taxonomy" id="124"/>
    <lineage>
        <taxon>Bacteria</taxon>
        <taxon>Pseudomonadati</taxon>
        <taxon>Planctomycetota</taxon>
        <taxon>Planctomycetia</taxon>
        <taxon>Pirellulales</taxon>
        <taxon>Pirellulaceae</taxon>
        <taxon>Blastopirellula</taxon>
    </lineage>
</organism>
<comment type="caution">
    <text evidence="1">The sequence shown here is derived from an EMBL/GenBank/DDBJ whole genome shotgun (WGS) entry which is preliminary data.</text>
</comment>
<accession>A0A2S8F8G9</accession>